<evidence type="ECO:0000313" key="2">
    <source>
        <dbReference type="EMBL" id="RJL48607.1"/>
    </source>
</evidence>
<dbReference type="GO" id="GO:0050709">
    <property type="term" value="P:negative regulation of protein secretion"/>
    <property type="evidence" value="ECO:0007669"/>
    <property type="project" value="InterPro"/>
</dbReference>
<organism evidence="2 3">
    <name type="scientific">Pectobacterium carotovorum</name>
    <name type="common">Erwinia carotovora</name>
    <dbReference type="NCBI Taxonomy" id="554"/>
    <lineage>
        <taxon>Bacteria</taxon>
        <taxon>Pseudomonadati</taxon>
        <taxon>Pseudomonadota</taxon>
        <taxon>Gammaproteobacteria</taxon>
        <taxon>Enterobacterales</taxon>
        <taxon>Pectobacteriaceae</taxon>
        <taxon>Pectobacterium</taxon>
    </lineage>
</organism>
<dbReference type="Proteomes" id="UP000283655">
    <property type="component" value="Unassembled WGS sequence"/>
</dbReference>
<gene>
    <name evidence="2" type="ORF">D5071_17930</name>
</gene>
<dbReference type="GO" id="GO:0019867">
    <property type="term" value="C:outer membrane"/>
    <property type="evidence" value="ECO:0007669"/>
    <property type="project" value="InterPro"/>
</dbReference>
<accession>A0A419AS87</accession>
<dbReference type="PRINTS" id="PR01344">
    <property type="entry name" value="INVEPROTEIN"/>
</dbReference>
<dbReference type="AlphaFoldDB" id="A0A419AS87"/>
<comment type="caution">
    <text evidence="2">The sequence shown here is derived from an EMBL/GenBank/DDBJ whole genome shotgun (WGS) entry which is preliminary data.</text>
</comment>
<dbReference type="RefSeq" id="WP_119874601.1">
    <property type="nucleotide sequence ID" value="NZ_QZDH01000053.1"/>
</dbReference>
<name>A0A419AS87_PECCA</name>
<dbReference type="NCBIfam" id="TIGR02568">
    <property type="entry name" value="LcrE"/>
    <property type="match status" value="1"/>
</dbReference>
<dbReference type="InterPro" id="IPR013401">
    <property type="entry name" value="T3SS_LcrE"/>
</dbReference>
<dbReference type="InterPro" id="IPR010812">
    <property type="entry name" value="HrpJ-like"/>
</dbReference>
<feature type="domain" description="Hypersensitivity response secretion-like HrpJ" evidence="1">
    <location>
        <begin position="47"/>
        <end position="207"/>
    </location>
</feature>
<evidence type="ECO:0000259" key="1">
    <source>
        <dbReference type="Pfam" id="PF07201"/>
    </source>
</evidence>
<dbReference type="GO" id="GO:0009986">
    <property type="term" value="C:cell surface"/>
    <property type="evidence" value="ECO:0007669"/>
    <property type="project" value="InterPro"/>
</dbReference>
<dbReference type="InterPro" id="IPR003520">
    <property type="entry name" value="Invas_InvE"/>
</dbReference>
<dbReference type="Pfam" id="PF07201">
    <property type="entry name" value="HrpJ"/>
    <property type="match status" value="1"/>
</dbReference>
<reference evidence="2 3" key="1">
    <citation type="submission" date="2018-09" db="EMBL/GenBank/DDBJ databases">
        <title>Phylogenetic diversity of Pectobacterium and Dickeya strains causing blackleg disease of potato in Morocco.</title>
        <authorList>
            <person name="Oulghazi S."/>
            <person name="Moumni M."/>
            <person name="Faure D."/>
        </authorList>
    </citation>
    <scope>NUCLEOTIDE SEQUENCE [LARGE SCALE GENOMIC DNA]</scope>
    <source>
        <strain evidence="2 3">S1.15.11.2D</strain>
    </source>
</reference>
<dbReference type="SUPFAM" id="SSF140591">
    <property type="entry name" value="Type III secretion system domain"/>
    <property type="match status" value="1"/>
</dbReference>
<sequence length="372" mass="42066">MSIRSVGAVELHRLNLQNTANRAPSRVPDDAGEQVPLASLQEEMSNAAQEMADLLSAFGRFSKSGRKNDAADNDFASSMLEDKADEKLDSLIKQVAKTREFGNILNLARGLFPNDSDLMLALRELLLSRQLSELQKKKIKEAIKDLEKFGESKKMQSGINVGRIAKRFSEAEGDKQLSAKDLRSSYLRFLELDLPAGFIYQDWIDEYGCCNRQRLLAFTLSALVADMKANEPGIHFDEFGPLSAKLSDARVLHTLDNSLSENFFGLPFLEQIRNKQDIVDEEQIVRLYMTGLIDFDSFKPALKTFNNDYMSLLLIKQRAMVIQTLRNVYNDTPSTLYADPAFRDIVLDFISALMTSLSEKEKSTGIWNEFYK</sequence>
<protein>
    <submittedName>
        <fullName evidence="2">YopN family type III secretion system gatekeeper subunit</fullName>
    </submittedName>
</protein>
<proteinExistence type="predicted"/>
<dbReference type="EMBL" id="QZDH01000053">
    <property type="protein sequence ID" value="RJL48607.1"/>
    <property type="molecule type" value="Genomic_DNA"/>
</dbReference>
<evidence type="ECO:0000313" key="3">
    <source>
        <dbReference type="Proteomes" id="UP000283655"/>
    </source>
</evidence>
<dbReference type="Gene3D" id="1.10.150.630">
    <property type="match status" value="1"/>
</dbReference>
<dbReference type="GO" id="GO:0030254">
    <property type="term" value="P:protein secretion by the type III secretion system"/>
    <property type="evidence" value="ECO:0007669"/>
    <property type="project" value="InterPro"/>
</dbReference>